<reference evidence="1" key="1">
    <citation type="submission" date="2018-06" db="EMBL/GenBank/DDBJ databases">
        <authorList>
            <person name="Zhirakovskaya E."/>
        </authorList>
    </citation>
    <scope>NUCLEOTIDE SEQUENCE</scope>
</reference>
<protein>
    <submittedName>
        <fullName evidence="1">Uncharacterized protein</fullName>
    </submittedName>
</protein>
<evidence type="ECO:0000313" key="1">
    <source>
        <dbReference type="EMBL" id="VAW12018.1"/>
    </source>
</evidence>
<sequence>MDKTNLFGYVLINDCFKHYLFKYVLYLVSNLQTATRNRLKINIILNQL</sequence>
<organism evidence="1">
    <name type="scientific">hydrothermal vent metagenome</name>
    <dbReference type="NCBI Taxonomy" id="652676"/>
    <lineage>
        <taxon>unclassified sequences</taxon>
        <taxon>metagenomes</taxon>
        <taxon>ecological metagenomes</taxon>
    </lineage>
</organism>
<name>A0A3B0T252_9ZZZZ</name>
<proteinExistence type="predicted"/>
<gene>
    <name evidence="1" type="ORF">MNBD_BACTEROID03-2192</name>
</gene>
<dbReference type="AlphaFoldDB" id="A0A3B0T252"/>
<accession>A0A3B0T252</accession>
<dbReference type="EMBL" id="UOEL01000076">
    <property type="protein sequence ID" value="VAW12018.1"/>
    <property type="molecule type" value="Genomic_DNA"/>
</dbReference>